<accession>S5LZL9</accession>
<proteinExistence type="predicted"/>
<organism evidence="2 3">
    <name type="scientific">Spiroplasma taiwanense CT-1</name>
    <dbReference type="NCBI Taxonomy" id="1276220"/>
    <lineage>
        <taxon>Bacteria</taxon>
        <taxon>Bacillati</taxon>
        <taxon>Mycoplasmatota</taxon>
        <taxon>Mollicutes</taxon>
        <taxon>Entomoplasmatales</taxon>
        <taxon>Spiroplasmataceae</taxon>
        <taxon>Spiroplasma</taxon>
    </lineage>
</organism>
<gene>
    <name evidence="2" type="ORF">STAIW_v1c05300</name>
</gene>
<reference evidence="2 3" key="1">
    <citation type="journal article" date="2013" name="Genome Biol. Evol.">
        <title>Comparison of metabolic capacities and inference of gene content evolution in mosquito-associated Spiroplasma diminutum and S. taiwanense.</title>
        <authorList>
            <person name="Lo W.S."/>
            <person name="Ku C."/>
            <person name="Chen L.L."/>
            <person name="Chang T.H."/>
            <person name="Kuo C.H."/>
        </authorList>
    </citation>
    <scope>NUCLEOTIDE SEQUENCE [LARGE SCALE GENOMIC DNA]</scope>
    <source>
        <strain evidence="2">CT-1</strain>
    </source>
</reference>
<dbReference type="EMBL" id="CP005074">
    <property type="protein sequence ID" value="AGR41157.1"/>
    <property type="molecule type" value="Genomic_DNA"/>
</dbReference>
<dbReference type="Proteomes" id="UP000014984">
    <property type="component" value="Chromosome"/>
</dbReference>
<feature type="chain" id="PRO_5004537824" description="Lipoprotein" evidence="1">
    <location>
        <begin position="21"/>
        <end position="487"/>
    </location>
</feature>
<dbReference type="PATRIC" id="fig|1276220.3.peg.539"/>
<evidence type="ECO:0000256" key="1">
    <source>
        <dbReference type="SAM" id="SignalP"/>
    </source>
</evidence>
<name>S5LZL9_9MOLU</name>
<dbReference type="KEGG" id="stai:STAIW_v1c05300"/>
<evidence type="ECO:0000313" key="3">
    <source>
        <dbReference type="Proteomes" id="UP000014984"/>
    </source>
</evidence>
<protein>
    <recommendedName>
        <fullName evidence="4">Lipoprotein</fullName>
    </recommendedName>
</protein>
<dbReference type="RefSeq" id="WP_020834296.1">
    <property type="nucleotide sequence ID" value="NC_021846.1"/>
</dbReference>
<evidence type="ECO:0008006" key="4">
    <source>
        <dbReference type="Google" id="ProtNLM"/>
    </source>
</evidence>
<keyword evidence="1" id="KW-0732">Signal</keyword>
<keyword evidence="3" id="KW-1185">Reference proteome</keyword>
<dbReference type="HOGENOM" id="CLU_560088_0_0_14"/>
<sequence>MKKILTLLSTFSIVSAPTLAFVVSCGTSDEETNEDSIGALLQLIENYKTDISTIIENFVKTKIDNLFISVGSTTESKNKFLQRDALTMIVSANGNNKITKYSQLNTTQQANLRNDFENLISFSSLSSTLNSQINKNKYNSIVQGISDVLPSYSIDENNFKINYVTSGNVSIGFSSYVKMNFNFNIKYINANKIQETYEYSKKFTFNISSGEAVLGNVKNFTKQIDTFLLKEYDTSSFQYGWLDQTMITDSKNGLSYSDITNKGKILKPNYNSIKNLFTPNKFKTEINEQLQNKFFQGLPNLENIFQNTQVVENSTSIEGYLKNASISLVNAIKPEGVKLYNLIFSKNSDFSTLDDNTKNILKLNLGLEFENYKKIYDAKFINFLDSLEEKSTSNDIGDKDFRNKLDIAKSEIATEGYKTLDPFTQQILRSAGYIKISFDKIEIKLTSEYIIPIEDFSTYVSITSNNNDNVLSMLEKSNNYTIIQIYS</sequence>
<dbReference type="PROSITE" id="PS51257">
    <property type="entry name" value="PROKAR_LIPOPROTEIN"/>
    <property type="match status" value="1"/>
</dbReference>
<evidence type="ECO:0000313" key="2">
    <source>
        <dbReference type="EMBL" id="AGR41157.1"/>
    </source>
</evidence>
<dbReference type="AlphaFoldDB" id="S5LZL9"/>
<feature type="signal peptide" evidence="1">
    <location>
        <begin position="1"/>
        <end position="20"/>
    </location>
</feature>